<dbReference type="OrthoDB" id="8524934at2"/>
<evidence type="ECO:0000313" key="7">
    <source>
        <dbReference type="EMBL" id="RJG07143.1"/>
    </source>
</evidence>
<feature type="transmembrane region" description="Helical" evidence="5">
    <location>
        <begin position="215"/>
        <end position="233"/>
    </location>
</feature>
<evidence type="ECO:0000256" key="4">
    <source>
        <dbReference type="ARBA" id="ARBA00023136"/>
    </source>
</evidence>
<proteinExistence type="predicted"/>
<evidence type="ECO:0000256" key="1">
    <source>
        <dbReference type="ARBA" id="ARBA00004141"/>
    </source>
</evidence>
<feature type="transmembrane region" description="Helical" evidence="5">
    <location>
        <begin position="144"/>
        <end position="164"/>
    </location>
</feature>
<keyword evidence="2 5" id="KW-0812">Transmembrane</keyword>
<dbReference type="InterPro" id="IPR037185">
    <property type="entry name" value="EmrE-like"/>
</dbReference>
<dbReference type="RefSeq" id="WP_119740330.1">
    <property type="nucleotide sequence ID" value="NZ_QYUN01000002.1"/>
</dbReference>
<accession>A0A418X3W0</accession>
<feature type="transmembrane region" description="Helical" evidence="5">
    <location>
        <begin position="33"/>
        <end position="52"/>
    </location>
</feature>
<evidence type="ECO:0000259" key="6">
    <source>
        <dbReference type="Pfam" id="PF00892"/>
    </source>
</evidence>
<feature type="transmembrane region" description="Helical" evidence="5">
    <location>
        <begin position="118"/>
        <end position="138"/>
    </location>
</feature>
<comment type="caution">
    <text evidence="7">The sequence shown here is derived from an EMBL/GenBank/DDBJ whole genome shotgun (WGS) entry which is preliminary data.</text>
</comment>
<dbReference type="AlphaFoldDB" id="A0A418X3W0"/>
<evidence type="ECO:0000256" key="2">
    <source>
        <dbReference type="ARBA" id="ARBA00022692"/>
    </source>
</evidence>
<comment type="subcellular location">
    <subcellularLocation>
        <location evidence="1">Membrane</location>
        <topology evidence="1">Multi-pass membrane protein</topology>
    </subcellularLocation>
</comment>
<dbReference type="GO" id="GO:0016020">
    <property type="term" value="C:membrane"/>
    <property type="evidence" value="ECO:0007669"/>
    <property type="project" value="UniProtKB-SubCell"/>
</dbReference>
<keyword evidence="4 5" id="KW-0472">Membrane</keyword>
<organism evidence="7 8">
    <name type="scientific">Noviherbaspirillum cavernae</name>
    <dbReference type="NCBI Taxonomy" id="2320862"/>
    <lineage>
        <taxon>Bacteria</taxon>
        <taxon>Pseudomonadati</taxon>
        <taxon>Pseudomonadota</taxon>
        <taxon>Betaproteobacteria</taxon>
        <taxon>Burkholderiales</taxon>
        <taxon>Oxalobacteraceae</taxon>
        <taxon>Noviherbaspirillum</taxon>
    </lineage>
</organism>
<keyword evidence="8" id="KW-1185">Reference proteome</keyword>
<evidence type="ECO:0000313" key="8">
    <source>
        <dbReference type="Proteomes" id="UP000285190"/>
    </source>
</evidence>
<name>A0A418X3W0_9BURK</name>
<feature type="domain" description="EamA" evidence="6">
    <location>
        <begin position="4"/>
        <end position="135"/>
    </location>
</feature>
<reference evidence="7 8" key="1">
    <citation type="submission" date="2018-09" db="EMBL/GenBank/DDBJ databases">
        <authorList>
            <person name="Zhu H."/>
        </authorList>
    </citation>
    <scope>NUCLEOTIDE SEQUENCE [LARGE SCALE GENOMIC DNA]</scope>
    <source>
        <strain evidence="7 8">K2R10-39</strain>
    </source>
</reference>
<feature type="transmembrane region" description="Helical" evidence="5">
    <location>
        <begin position="176"/>
        <end position="195"/>
    </location>
</feature>
<dbReference type="PANTHER" id="PTHR22911">
    <property type="entry name" value="ACYL-MALONYL CONDENSING ENZYME-RELATED"/>
    <property type="match status" value="1"/>
</dbReference>
<dbReference type="EMBL" id="QYUN01000002">
    <property type="protein sequence ID" value="RJG07143.1"/>
    <property type="molecule type" value="Genomic_DNA"/>
</dbReference>
<evidence type="ECO:0000256" key="3">
    <source>
        <dbReference type="ARBA" id="ARBA00022989"/>
    </source>
</evidence>
<feature type="transmembrane region" description="Helical" evidence="5">
    <location>
        <begin position="269"/>
        <end position="290"/>
    </location>
</feature>
<dbReference type="Proteomes" id="UP000285190">
    <property type="component" value="Unassembled WGS sequence"/>
</dbReference>
<dbReference type="SUPFAM" id="SSF103481">
    <property type="entry name" value="Multidrug resistance efflux transporter EmrE"/>
    <property type="match status" value="2"/>
</dbReference>
<feature type="transmembrane region" description="Helical" evidence="5">
    <location>
        <begin position="245"/>
        <end position="263"/>
    </location>
</feature>
<dbReference type="InterPro" id="IPR000620">
    <property type="entry name" value="EamA_dom"/>
</dbReference>
<keyword evidence="3 5" id="KW-1133">Transmembrane helix</keyword>
<dbReference type="PANTHER" id="PTHR22911:SF6">
    <property type="entry name" value="SOLUTE CARRIER FAMILY 35 MEMBER G1"/>
    <property type="match status" value="1"/>
</dbReference>
<dbReference type="Pfam" id="PF00892">
    <property type="entry name" value="EamA"/>
    <property type="match status" value="1"/>
</dbReference>
<sequence>MPSLWMLFASFVFAIMGVCVKLASDLYSTSEIVMYRGAVGMIFLFLLTRIRGGSLKTSLPWHHVWRGVVGVTALWLWFHSIGKLPLATATTLNYMSPIWIAAILFVAGWWRGQNRFEWGLTAAIAMSFVGVTLLLRPSFHADQWFSGLIGLTSGALSALAYLQVRKLGQMGEPEYRVVFYFSVTGVLAGLLGTLAGSAFPGNSATTWHAHDAKGLALLLAIGVTATIAQMAMTRAYRIGKTLVTANLQYTGIVFSAVWGIVIWGDLLDWLGWLGMGIILASGVAATYYNARNTAALTAKASAARTGDPISNEV</sequence>
<feature type="transmembrane region" description="Helical" evidence="5">
    <location>
        <begin position="94"/>
        <end position="111"/>
    </location>
</feature>
<feature type="transmembrane region" description="Helical" evidence="5">
    <location>
        <begin position="64"/>
        <end position="82"/>
    </location>
</feature>
<gene>
    <name evidence="7" type="ORF">D3870_15045</name>
</gene>
<evidence type="ECO:0000256" key="5">
    <source>
        <dbReference type="SAM" id="Phobius"/>
    </source>
</evidence>
<protein>
    <submittedName>
        <fullName evidence="7">DMT family transporter</fullName>
    </submittedName>
</protein>